<gene>
    <name evidence="8" type="ORF">ACH5RR_010470</name>
</gene>
<keyword evidence="5" id="KW-0539">Nucleus</keyword>
<dbReference type="SUPFAM" id="SSF47459">
    <property type="entry name" value="HLH, helix-loop-helix DNA-binding domain"/>
    <property type="match status" value="1"/>
</dbReference>
<evidence type="ECO:0000256" key="5">
    <source>
        <dbReference type="ARBA" id="ARBA00023242"/>
    </source>
</evidence>
<keyword evidence="4" id="KW-0804">Transcription</keyword>
<dbReference type="FunFam" id="4.10.280.10:FF:000004">
    <property type="entry name" value="Basic helix-loop-helix transcription factor"/>
    <property type="match status" value="1"/>
</dbReference>
<comment type="caution">
    <text evidence="8">The sequence shown here is derived from an EMBL/GenBank/DDBJ whole genome shotgun (WGS) entry which is preliminary data.</text>
</comment>
<evidence type="ECO:0000313" key="9">
    <source>
        <dbReference type="Proteomes" id="UP001630127"/>
    </source>
</evidence>
<feature type="region of interest" description="Disordered" evidence="6">
    <location>
        <begin position="52"/>
        <end position="73"/>
    </location>
</feature>
<evidence type="ECO:0000256" key="1">
    <source>
        <dbReference type="ARBA" id="ARBA00004123"/>
    </source>
</evidence>
<dbReference type="InterPro" id="IPR047265">
    <property type="entry name" value="PIF1-like_bHLH"/>
</dbReference>
<comment type="subcellular location">
    <subcellularLocation>
        <location evidence="1">Nucleus</location>
    </subcellularLocation>
</comment>
<dbReference type="Pfam" id="PF00010">
    <property type="entry name" value="HLH"/>
    <property type="match status" value="1"/>
</dbReference>
<dbReference type="Gene3D" id="4.10.280.10">
    <property type="entry name" value="Helix-loop-helix DNA-binding domain"/>
    <property type="match status" value="1"/>
</dbReference>
<accession>A0ABD3AJ18</accession>
<evidence type="ECO:0000256" key="6">
    <source>
        <dbReference type="SAM" id="MobiDB-lite"/>
    </source>
</evidence>
<feature type="region of interest" description="Disordered" evidence="6">
    <location>
        <begin position="256"/>
        <end position="277"/>
    </location>
</feature>
<name>A0ABD3AJ18_9GENT</name>
<evidence type="ECO:0000256" key="4">
    <source>
        <dbReference type="ARBA" id="ARBA00023163"/>
    </source>
</evidence>
<dbReference type="GO" id="GO:0003677">
    <property type="term" value="F:DNA binding"/>
    <property type="evidence" value="ECO:0007669"/>
    <property type="project" value="UniProtKB-KW"/>
</dbReference>
<keyword evidence="2" id="KW-0805">Transcription regulation</keyword>
<dbReference type="InterPro" id="IPR031066">
    <property type="entry name" value="bHLH_ALC-like_plant"/>
</dbReference>
<reference evidence="8 9" key="1">
    <citation type="submission" date="2024-11" db="EMBL/GenBank/DDBJ databases">
        <title>A near-complete genome assembly of Cinchona calisaya.</title>
        <authorList>
            <person name="Lian D.C."/>
            <person name="Zhao X.W."/>
            <person name="Wei L."/>
        </authorList>
    </citation>
    <scope>NUCLEOTIDE SEQUENCE [LARGE SCALE GENOMIC DNA]</scope>
    <source>
        <tissue evidence="8">Nenye</tissue>
    </source>
</reference>
<dbReference type="AlphaFoldDB" id="A0ABD3AJ18"/>
<dbReference type="CDD" id="cd11445">
    <property type="entry name" value="bHLH_AtPIF_like"/>
    <property type="match status" value="1"/>
</dbReference>
<feature type="domain" description="BHLH" evidence="7">
    <location>
        <begin position="65"/>
        <end position="114"/>
    </location>
</feature>
<keyword evidence="9" id="KW-1185">Reference proteome</keyword>
<dbReference type="PANTHER" id="PTHR45855:SF16">
    <property type="entry name" value="TRANSCRIPTION FACTOR PIF1"/>
    <property type="match status" value="1"/>
</dbReference>
<feature type="compositionally biased region" description="Polar residues" evidence="6">
    <location>
        <begin position="268"/>
        <end position="277"/>
    </location>
</feature>
<evidence type="ECO:0000256" key="2">
    <source>
        <dbReference type="ARBA" id="ARBA00023015"/>
    </source>
</evidence>
<dbReference type="InterPro" id="IPR036638">
    <property type="entry name" value="HLH_DNA-bd_sf"/>
</dbReference>
<dbReference type="GO" id="GO:0005634">
    <property type="term" value="C:nucleus"/>
    <property type="evidence" value="ECO:0007669"/>
    <property type="project" value="UniProtKB-SubCell"/>
</dbReference>
<dbReference type="Proteomes" id="UP001630127">
    <property type="component" value="Unassembled WGS sequence"/>
</dbReference>
<evidence type="ECO:0000313" key="8">
    <source>
        <dbReference type="EMBL" id="KAL3531148.1"/>
    </source>
</evidence>
<proteinExistence type="predicted"/>
<dbReference type="InterPro" id="IPR011598">
    <property type="entry name" value="bHLH_dom"/>
</dbReference>
<evidence type="ECO:0000259" key="7">
    <source>
        <dbReference type="PROSITE" id="PS50888"/>
    </source>
</evidence>
<dbReference type="PANTHER" id="PTHR45855">
    <property type="entry name" value="TRANSCRIPTION FACTOR PIF1-RELATED"/>
    <property type="match status" value="1"/>
</dbReference>
<dbReference type="SMART" id="SM00353">
    <property type="entry name" value="HLH"/>
    <property type="match status" value="1"/>
</dbReference>
<dbReference type="EMBL" id="JBJUIK010000004">
    <property type="protein sequence ID" value="KAL3531148.1"/>
    <property type="molecule type" value="Genomic_DNA"/>
</dbReference>
<sequence>MIGGVSHLVSRNKWEPGEMVGVGDDTYNEGIIFISRGLVNCFDVEFESADAKKQARGSTSTKRSRAAEVHNLSERRRRDRINEKMRALQELIPRCNKSDKASMLDEAIEYLKSLQLQVQMMSMGCGMLPMMYPGVQQYMPAMGMGMGMGMGMDMGMNRPMMPYPSIIPGSGMPTPAVGANMGPRFPVPAFHMQPVPVPDSTRIQATNQLDPMLTSLVTHNPNQPQMPNFTDPYQQFIGLHQAQVALPQNQVVVQPNKPSISREAGNPENHQSDLNTC</sequence>
<dbReference type="PROSITE" id="PS50888">
    <property type="entry name" value="BHLH"/>
    <property type="match status" value="1"/>
</dbReference>
<organism evidence="8 9">
    <name type="scientific">Cinchona calisaya</name>
    <dbReference type="NCBI Taxonomy" id="153742"/>
    <lineage>
        <taxon>Eukaryota</taxon>
        <taxon>Viridiplantae</taxon>
        <taxon>Streptophyta</taxon>
        <taxon>Embryophyta</taxon>
        <taxon>Tracheophyta</taxon>
        <taxon>Spermatophyta</taxon>
        <taxon>Magnoliopsida</taxon>
        <taxon>eudicotyledons</taxon>
        <taxon>Gunneridae</taxon>
        <taxon>Pentapetalae</taxon>
        <taxon>asterids</taxon>
        <taxon>lamiids</taxon>
        <taxon>Gentianales</taxon>
        <taxon>Rubiaceae</taxon>
        <taxon>Cinchonoideae</taxon>
        <taxon>Cinchoneae</taxon>
        <taxon>Cinchona</taxon>
    </lineage>
</organism>
<keyword evidence="3" id="KW-0238">DNA-binding</keyword>
<protein>
    <recommendedName>
        <fullName evidence="7">BHLH domain-containing protein</fullName>
    </recommendedName>
</protein>
<evidence type="ECO:0000256" key="3">
    <source>
        <dbReference type="ARBA" id="ARBA00023125"/>
    </source>
</evidence>